<evidence type="ECO:0000313" key="8">
    <source>
        <dbReference type="EMBL" id="SDY05955.1"/>
    </source>
</evidence>
<dbReference type="AlphaFoldDB" id="A0A1H3GSL1"/>
<dbReference type="STRING" id="589385.SAMN05421504_104376"/>
<dbReference type="InterPro" id="IPR005158">
    <property type="entry name" value="BTAD"/>
</dbReference>
<name>A0A1H3GSL1_9PSEU</name>
<protein>
    <submittedName>
        <fullName evidence="8">DNA-binding transcriptional activator of the SARP family</fullName>
    </submittedName>
</protein>
<dbReference type="Gene3D" id="1.10.10.10">
    <property type="entry name" value="Winged helix-like DNA-binding domain superfamily/Winged helix DNA-binding domain"/>
    <property type="match status" value="2"/>
</dbReference>
<dbReference type="PROSITE" id="PS51755">
    <property type="entry name" value="OMPR_PHOB"/>
    <property type="match status" value="1"/>
</dbReference>
<feature type="domain" description="OmpR/PhoB-type" evidence="7">
    <location>
        <begin position="76"/>
        <end position="177"/>
    </location>
</feature>
<evidence type="ECO:0000256" key="3">
    <source>
        <dbReference type="ARBA" id="ARBA00023125"/>
    </source>
</evidence>
<keyword evidence="4" id="KW-0804">Transcription</keyword>
<proteinExistence type="inferred from homology"/>
<dbReference type="CDD" id="cd15831">
    <property type="entry name" value="BTAD"/>
    <property type="match status" value="1"/>
</dbReference>
<dbReference type="Pfam" id="PF03704">
    <property type="entry name" value="BTAD"/>
    <property type="match status" value="1"/>
</dbReference>
<dbReference type="OrthoDB" id="4336084at2"/>
<evidence type="ECO:0000313" key="9">
    <source>
        <dbReference type="Proteomes" id="UP000199515"/>
    </source>
</evidence>
<dbReference type="PROSITE" id="PS50043">
    <property type="entry name" value="HTH_LUXR_2"/>
    <property type="match status" value="1"/>
</dbReference>
<dbReference type="InterPro" id="IPR016032">
    <property type="entry name" value="Sig_transdc_resp-reg_C-effctor"/>
</dbReference>
<evidence type="ECO:0000256" key="5">
    <source>
        <dbReference type="PROSITE-ProRule" id="PRU01091"/>
    </source>
</evidence>
<dbReference type="SMART" id="SM00421">
    <property type="entry name" value="HTH_LUXR"/>
    <property type="match status" value="1"/>
</dbReference>
<dbReference type="Gene3D" id="1.25.40.10">
    <property type="entry name" value="Tetratricopeptide repeat domain"/>
    <property type="match status" value="1"/>
</dbReference>
<dbReference type="Pfam" id="PF00196">
    <property type="entry name" value="GerE"/>
    <property type="match status" value="1"/>
</dbReference>
<evidence type="ECO:0000259" key="7">
    <source>
        <dbReference type="PROSITE" id="PS51755"/>
    </source>
</evidence>
<dbReference type="SMART" id="SM01043">
    <property type="entry name" value="BTAD"/>
    <property type="match status" value="1"/>
</dbReference>
<dbReference type="Proteomes" id="UP000199515">
    <property type="component" value="Unassembled WGS sequence"/>
</dbReference>
<dbReference type="InterPro" id="IPR011990">
    <property type="entry name" value="TPR-like_helical_dom_sf"/>
</dbReference>
<dbReference type="RefSeq" id="WP_091291211.1">
    <property type="nucleotide sequence ID" value="NZ_FNON01000004.1"/>
</dbReference>
<evidence type="ECO:0000256" key="1">
    <source>
        <dbReference type="ARBA" id="ARBA00005820"/>
    </source>
</evidence>
<keyword evidence="2" id="KW-0805">Transcription regulation</keyword>
<dbReference type="CDD" id="cd00383">
    <property type="entry name" value="trans_reg_C"/>
    <property type="match status" value="1"/>
</dbReference>
<evidence type="ECO:0000256" key="4">
    <source>
        <dbReference type="ARBA" id="ARBA00023163"/>
    </source>
</evidence>
<dbReference type="PANTHER" id="PTHR35807">
    <property type="entry name" value="TRANSCRIPTIONAL REGULATOR REDD-RELATED"/>
    <property type="match status" value="1"/>
</dbReference>
<dbReference type="InterPro" id="IPR000792">
    <property type="entry name" value="Tscrpt_reg_LuxR_C"/>
</dbReference>
<comment type="similarity">
    <text evidence="1">Belongs to the AfsR/DnrI/RedD regulatory family.</text>
</comment>
<reference evidence="8 9" key="1">
    <citation type="submission" date="2016-10" db="EMBL/GenBank/DDBJ databases">
        <authorList>
            <person name="de Groot N.N."/>
        </authorList>
    </citation>
    <scope>NUCLEOTIDE SEQUENCE [LARGE SCALE GENOMIC DNA]</scope>
    <source>
        <strain evidence="8 9">CPCC 202699</strain>
    </source>
</reference>
<evidence type="ECO:0000259" key="6">
    <source>
        <dbReference type="PROSITE" id="PS50043"/>
    </source>
</evidence>
<dbReference type="SUPFAM" id="SSF46894">
    <property type="entry name" value="C-terminal effector domain of the bipartite response regulators"/>
    <property type="match status" value="2"/>
</dbReference>
<dbReference type="InterPro" id="IPR051677">
    <property type="entry name" value="AfsR-DnrI-RedD_regulator"/>
</dbReference>
<keyword evidence="9" id="KW-1185">Reference proteome</keyword>
<dbReference type="EMBL" id="FNON01000004">
    <property type="protein sequence ID" value="SDY05955.1"/>
    <property type="molecule type" value="Genomic_DNA"/>
</dbReference>
<feature type="DNA-binding region" description="OmpR/PhoB-type" evidence="5">
    <location>
        <begin position="76"/>
        <end position="177"/>
    </location>
</feature>
<dbReference type="PANTHER" id="PTHR35807:SF1">
    <property type="entry name" value="TRANSCRIPTIONAL REGULATOR REDD"/>
    <property type="match status" value="1"/>
</dbReference>
<keyword evidence="3 5" id="KW-0238">DNA-binding</keyword>
<dbReference type="SUPFAM" id="SSF48452">
    <property type="entry name" value="TPR-like"/>
    <property type="match status" value="1"/>
</dbReference>
<feature type="domain" description="HTH luxR-type" evidence="6">
    <location>
        <begin position="6"/>
        <end position="71"/>
    </location>
</feature>
<sequence length="332" mass="35936">MPTTTLDDRAPAVTQAERAVLRGIGRGLNDTEIAAALATSDTAVAHSIGRLFAKLGLRDRAAAIVYAFDHGIVTPGPKPVVPGSFRISVLGPPRAWNDAKPLDLGPVRQQALLAALVLRPDRTVSQRELLESVWGLDAPVGNVVPVYIYRLRQSLRRGDDRSDSMIVRDRSGYRFRSEGVRVDTFQLDALAAEAEASHRAGDLEAAVGALARAIGLFDGEPLAGLPGPFAELERLRLTERRLSLSLRKAEWQLRLGRHAEAIDDISASATAHPHSEPVAALLMHALATSGRRAEALAVYTRLRDRLAKDLGVEPGARMRHLHGAVLRGEDRS</sequence>
<dbReference type="InterPro" id="IPR001867">
    <property type="entry name" value="OmpR/PhoB-type_DNA-bd"/>
</dbReference>
<dbReference type="SMART" id="SM00862">
    <property type="entry name" value="Trans_reg_C"/>
    <property type="match status" value="1"/>
</dbReference>
<dbReference type="GO" id="GO:0006355">
    <property type="term" value="P:regulation of DNA-templated transcription"/>
    <property type="evidence" value="ECO:0007669"/>
    <property type="project" value="InterPro"/>
</dbReference>
<dbReference type="InterPro" id="IPR036388">
    <property type="entry name" value="WH-like_DNA-bd_sf"/>
</dbReference>
<gene>
    <name evidence="8" type="ORF">SAMN05421504_104376</name>
</gene>
<evidence type="ECO:0000256" key="2">
    <source>
        <dbReference type="ARBA" id="ARBA00023015"/>
    </source>
</evidence>
<dbReference type="GO" id="GO:0003677">
    <property type="term" value="F:DNA binding"/>
    <property type="evidence" value="ECO:0007669"/>
    <property type="project" value="UniProtKB-UniRule"/>
</dbReference>
<dbReference type="Pfam" id="PF00486">
    <property type="entry name" value="Trans_reg_C"/>
    <property type="match status" value="1"/>
</dbReference>
<dbReference type="GO" id="GO:0000160">
    <property type="term" value="P:phosphorelay signal transduction system"/>
    <property type="evidence" value="ECO:0007669"/>
    <property type="project" value="InterPro"/>
</dbReference>
<organism evidence="8 9">
    <name type="scientific">Amycolatopsis xylanica</name>
    <dbReference type="NCBI Taxonomy" id="589385"/>
    <lineage>
        <taxon>Bacteria</taxon>
        <taxon>Bacillati</taxon>
        <taxon>Actinomycetota</taxon>
        <taxon>Actinomycetes</taxon>
        <taxon>Pseudonocardiales</taxon>
        <taxon>Pseudonocardiaceae</taxon>
        <taxon>Amycolatopsis</taxon>
    </lineage>
</organism>
<accession>A0A1H3GSL1</accession>